<feature type="region of interest" description="Disordered" evidence="2">
    <location>
        <begin position="236"/>
        <end position="296"/>
    </location>
</feature>
<keyword evidence="4" id="KW-1185">Reference proteome</keyword>
<evidence type="ECO:0000313" key="4">
    <source>
        <dbReference type="Proteomes" id="UP000838412"/>
    </source>
</evidence>
<protein>
    <submittedName>
        <fullName evidence="3">UNC13C protein</fullName>
    </submittedName>
</protein>
<evidence type="ECO:0000313" key="3">
    <source>
        <dbReference type="EMBL" id="CAH1244592.1"/>
    </source>
</evidence>
<feature type="compositionally biased region" description="Polar residues" evidence="2">
    <location>
        <begin position="244"/>
        <end position="255"/>
    </location>
</feature>
<dbReference type="Proteomes" id="UP000838412">
    <property type="component" value="Chromosome 14"/>
</dbReference>
<accession>A0A8K0ED03</accession>
<proteinExistence type="predicted"/>
<evidence type="ECO:0000256" key="1">
    <source>
        <dbReference type="SAM" id="Coils"/>
    </source>
</evidence>
<gene>
    <name evidence="3" type="primary">UNC13C</name>
    <name evidence="3" type="ORF">BLAG_LOCUS7190</name>
</gene>
<sequence length="296" mass="33990">MAATRGEELVKIPRKEWEAIVDRLQCLETRVKQLESNLDTVSGEVSKHHVDNVEFVKSMEFTQENVDELTCRMESQEKEQENTGKWLSDLELYGRRWNLLFHGVQETEQENCTKKVLDVIGGEMKLDTRGMRMCGVHRLGKPRNRSGKPRPIIARFTCRADRDQVWKNKTKLKNKPVFISDDVPYNVRELRKRKLVPALKRAKSKGKRATIVGDRLVIEGESFAHWRIPSKWLQDAPEAEPENIQRSQETVGNGQHQRDKSQKGNNTPGSSDQSQHATRGGGGRTLRPRSSRGKRN</sequence>
<organism evidence="3 4">
    <name type="scientific">Branchiostoma lanceolatum</name>
    <name type="common">Common lancelet</name>
    <name type="synonym">Amphioxus lanceolatum</name>
    <dbReference type="NCBI Taxonomy" id="7740"/>
    <lineage>
        <taxon>Eukaryota</taxon>
        <taxon>Metazoa</taxon>
        <taxon>Chordata</taxon>
        <taxon>Cephalochordata</taxon>
        <taxon>Leptocardii</taxon>
        <taxon>Amphioxiformes</taxon>
        <taxon>Branchiostomatidae</taxon>
        <taxon>Branchiostoma</taxon>
    </lineage>
</organism>
<name>A0A8K0ED03_BRALA</name>
<dbReference type="OrthoDB" id="5971988at2759"/>
<feature type="compositionally biased region" description="Polar residues" evidence="2">
    <location>
        <begin position="263"/>
        <end position="277"/>
    </location>
</feature>
<feature type="compositionally biased region" description="Basic residues" evidence="2">
    <location>
        <begin position="286"/>
        <end position="296"/>
    </location>
</feature>
<evidence type="ECO:0000256" key="2">
    <source>
        <dbReference type="SAM" id="MobiDB-lite"/>
    </source>
</evidence>
<dbReference type="EMBL" id="OV696699">
    <property type="protein sequence ID" value="CAH1244592.1"/>
    <property type="molecule type" value="Genomic_DNA"/>
</dbReference>
<dbReference type="Gene3D" id="3.30.70.1820">
    <property type="entry name" value="L1 transposable element, RRM domain"/>
    <property type="match status" value="1"/>
</dbReference>
<reference evidence="3" key="1">
    <citation type="submission" date="2022-01" db="EMBL/GenBank/DDBJ databases">
        <authorList>
            <person name="Braso-Vives M."/>
        </authorList>
    </citation>
    <scope>NUCLEOTIDE SEQUENCE</scope>
</reference>
<keyword evidence="1" id="KW-0175">Coiled coil</keyword>
<dbReference type="AlphaFoldDB" id="A0A8K0ED03"/>
<feature type="coiled-coil region" evidence="1">
    <location>
        <begin position="24"/>
        <end position="79"/>
    </location>
</feature>